<feature type="compositionally biased region" description="Basic and acidic residues" evidence="1">
    <location>
        <begin position="289"/>
        <end position="298"/>
    </location>
</feature>
<feature type="compositionally biased region" description="Basic and acidic residues" evidence="1">
    <location>
        <begin position="269"/>
        <end position="282"/>
    </location>
</feature>
<evidence type="ECO:0000313" key="2">
    <source>
        <dbReference type="EMBL" id="PNY27981.1"/>
    </source>
</evidence>
<name>A0A2K3QKD1_9HYPO</name>
<dbReference type="EMBL" id="NRSZ01000321">
    <property type="protein sequence ID" value="PNY27981.1"/>
    <property type="molecule type" value="Genomic_DNA"/>
</dbReference>
<comment type="caution">
    <text evidence="2">The sequence shown here is derived from an EMBL/GenBank/DDBJ whole genome shotgun (WGS) entry which is preliminary data.</text>
</comment>
<organism evidence="2 3">
    <name type="scientific">Tolypocladium capitatum</name>
    <dbReference type="NCBI Taxonomy" id="45235"/>
    <lineage>
        <taxon>Eukaryota</taxon>
        <taxon>Fungi</taxon>
        <taxon>Dikarya</taxon>
        <taxon>Ascomycota</taxon>
        <taxon>Pezizomycotina</taxon>
        <taxon>Sordariomycetes</taxon>
        <taxon>Hypocreomycetidae</taxon>
        <taxon>Hypocreales</taxon>
        <taxon>Ophiocordycipitaceae</taxon>
        <taxon>Tolypocladium</taxon>
    </lineage>
</organism>
<dbReference type="AlphaFoldDB" id="A0A2K3QKD1"/>
<proteinExistence type="predicted"/>
<feature type="compositionally biased region" description="Basic and acidic residues" evidence="1">
    <location>
        <begin position="173"/>
        <end position="185"/>
    </location>
</feature>
<feature type="compositionally biased region" description="Basic residues" evidence="1">
    <location>
        <begin position="204"/>
        <end position="220"/>
    </location>
</feature>
<gene>
    <name evidence="2" type="ORF">TCAP_02094</name>
</gene>
<feature type="compositionally biased region" description="Basic residues" evidence="1">
    <location>
        <begin position="241"/>
        <end position="254"/>
    </location>
</feature>
<sequence>MGRRGVARGHAAGVPRVAGRRRAARRGAARAVEGPGRRRAQVLRRRPPSGRLVGRDHAGAAGHPLQAHRVGPRRDVRRGAAEPQVHGCQARRARAHGSVQGTKVSVRPGDRLWEVRVDAVGGLAARARRRLRPAEPPDPTALAPDVEAVHGPLGGGVCIVPRLSPPRAIPDAPRQDAKDAPRTTDEPGQPRGLVRVPQPPARLARLHRVPALRPAPHRHQPMAPLARPDVAQDQGDCPLGGRRRRRRGKGRIRVPARADVRHLLPGPRRRGDDGDGDAGRRGVERRRRLGADGRDEPVRDDPVRLRLLLRLPRHAAGARGGRRLGVPAVWRARQGVQALERRRAGAGDAQVELCQDGGLYGRRRGRPSGGGGASTAGTGLG</sequence>
<dbReference type="Proteomes" id="UP000236621">
    <property type="component" value="Unassembled WGS sequence"/>
</dbReference>
<accession>A0A2K3QKD1</accession>
<protein>
    <submittedName>
        <fullName evidence="2">Uncharacterized protein</fullName>
    </submittedName>
</protein>
<feature type="region of interest" description="Disordered" evidence="1">
    <location>
        <begin position="1"/>
        <end position="103"/>
    </location>
</feature>
<keyword evidence="3" id="KW-1185">Reference proteome</keyword>
<evidence type="ECO:0000313" key="3">
    <source>
        <dbReference type="Proteomes" id="UP000236621"/>
    </source>
</evidence>
<evidence type="ECO:0000256" key="1">
    <source>
        <dbReference type="SAM" id="MobiDB-lite"/>
    </source>
</evidence>
<feature type="compositionally biased region" description="Low complexity" evidence="1">
    <location>
        <begin position="8"/>
        <end position="17"/>
    </location>
</feature>
<feature type="region of interest" description="Disordered" evidence="1">
    <location>
        <begin position="355"/>
        <end position="381"/>
    </location>
</feature>
<feature type="compositionally biased region" description="Basic residues" evidence="1">
    <location>
        <begin position="18"/>
        <end position="28"/>
    </location>
</feature>
<feature type="compositionally biased region" description="Basic residues" evidence="1">
    <location>
        <begin position="37"/>
        <end position="48"/>
    </location>
</feature>
<reference evidence="2 3" key="1">
    <citation type="submission" date="2017-08" db="EMBL/GenBank/DDBJ databases">
        <title>Harnessing the power of phylogenomics to disentangle the directionality and signatures of interkingdom host jumping in the parasitic fungal genus Tolypocladium.</title>
        <authorList>
            <person name="Quandt C.A."/>
            <person name="Patterson W."/>
            <person name="Spatafora J.W."/>
        </authorList>
    </citation>
    <scope>NUCLEOTIDE SEQUENCE [LARGE SCALE GENOMIC DNA]</scope>
    <source>
        <strain evidence="2 3">CBS 113982</strain>
    </source>
</reference>
<feature type="region of interest" description="Disordered" evidence="1">
    <location>
        <begin position="164"/>
        <end position="298"/>
    </location>
</feature>
<feature type="compositionally biased region" description="Gly residues" evidence="1">
    <location>
        <begin position="367"/>
        <end position="381"/>
    </location>
</feature>